<feature type="compositionally biased region" description="Pro residues" evidence="1">
    <location>
        <begin position="71"/>
        <end position="80"/>
    </location>
</feature>
<feature type="chain" id="PRO_5035474591" description="Tumor necrosis factor receptor member 16 transmembrane domain-containing protein" evidence="3">
    <location>
        <begin position="20"/>
        <end position="109"/>
    </location>
</feature>
<dbReference type="Pfam" id="PF18422">
    <property type="entry name" value="TNFR_16_TM"/>
    <property type="match status" value="1"/>
</dbReference>
<name>A0A8K1G0F4_9PASS</name>
<feature type="transmembrane region" description="Helical" evidence="2">
    <location>
        <begin position="86"/>
        <end position="107"/>
    </location>
</feature>
<proteinExistence type="predicted"/>
<evidence type="ECO:0000313" key="6">
    <source>
        <dbReference type="Proteomes" id="UP000796761"/>
    </source>
</evidence>
<gene>
    <name evidence="5" type="ORF">HGM15179_017678</name>
</gene>
<dbReference type="AlphaFoldDB" id="A0A8K1G0F4"/>
<keyword evidence="6" id="KW-1185">Reference proteome</keyword>
<organism evidence="5 6">
    <name type="scientific">Zosterops borbonicus</name>
    <dbReference type="NCBI Taxonomy" id="364589"/>
    <lineage>
        <taxon>Eukaryota</taxon>
        <taxon>Metazoa</taxon>
        <taxon>Chordata</taxon>
        <taxon>Craniata</taxon>
        <taxon>Vertebrata</taxon>
        <taxon>Euteleostomi</taxon>
        <taxon>Archelosauria</taxon>
        <taxon>Archosauria</taxon>
        <taxon>Dinosauria</taxon>
        <taxon>Saurischia</taxon>
        <taxon>Theropoda</taxon>
        <taxon>Coelurosauria</taxon>
        <taxon>Aves</taxon>
        <taxon>Neognathae</taxon>
        <taxon>Neoaves</taxon>
        <taxon>Telluraves</taxon>
        <taxon>Australaves</taxon>
        <taxon>Passeriformes</taxon>
        <taxon>Sylvioidea</taxon>
        <taxon>Zosteropidae</taxon>
        <taxon>Zosterops</taxon>
    </lineage>
</organism>
<evidence type="ECO:0000256" key="1">
    <source>
        <dbReference type="SAM" id="MobiDB-lite"/>
    </source>
</evidence>
<accession>A0A8K1G0F4</accession>
<keyword evidence="2" id="KW-0812">Transmembrane</keyword>
<dbReference type="InterPro" id="IPR041448">
    <property type="entry name" value="TNFR16_TM"/>
</dbReference>
<evidence type="ECO:0000259" key="4">
    <source>
        <dbReference type="Pfam" id="PF18422"/>
    </source>
</evidence>
<protein>
    <recommendedName>
        <fullName evidence="4">Tumor necrosis factor receptor member 16 transmembrane domain-containing protein</fullName>
    </recommendedName>
</protein>
<reference evidence="5" key="1">
    <citation type="submission" date="2019-04" db="EMBL/GenBank/DDBJ databases">
        <title>Genome assembly of Zosterops borbonicus 15179.</title>
        <authorList>
            <person name="Leroy T."/>
            <person name="Anselmetti Y."/>
            <person name="Tilak M.-K."/>
            <person name="Nabholz B."/>
        </authorList>
    </citation>
    <scope>NUCLEOTIDE SEQUENCE</scope>
    <source>
        <strain evidence="5">HGM_15179</strain>
        <tissue evidence="5">Muscle</tissue>
    </source>
</reference>
<dbReference type="Gene3D" id="6.10.250.1780">
    <property type="match status" value="1"/>
</dbReference>
<keyword evidence="2" id="KW-1133">Transmembrane helix</keyword>
<comment type="caution">
    <text evidence="5">The sequence shown here is derived from an EMBL/GenBank/DDBJ whole genome shotgun (WGS) entry which is preliminary data.</text>
</comment>
<evidence type="ECO:0000313" key="5">
    <source>
        <dbReference type="EMBL" id="TRZ09426.1"/>
    </source>
</evidence>
<evidence type="ECO:0000256" key="3">
    <source>
        <dbReference type="SAM" id="SignalP"/>
    </source>
</evidence>
<keyword evidence="3" id="KW-0732">Signal</keyword>
<keyword evidence="2" id="KW-0472">Membrane</keyword>
<dbReference type="Proteomes" id="UP000796761">
    <property type="component" value="Unassembled WGS sequence"/>
</dbReference>
<feature type="domain" description="Tumor necrosis factor receptor member 16 transmembrane" evidence="4">
    <location>
        <begin position="86"/>
        <end position="109"/>
    </location>
</feature>
<dbReference type="EMBL" id="SWJQ01001072">
    <property type="protein sequence ID" value="TRZ09426.1"/>
    <property type="molecule type" value="Genomic_DNA"/>
</dbReference>
<feature type="signal peptide" evidence="3">
    <location>
        <begin position="1"/>
        <end position="19"/>
    </location>
</feature>
<sequence>MRPLPVPLLLLLLGPGVSPNPRGVSPLTPPLPSGKLRHDQGGISPIPSHFWGSPDEAAAPPPEGTPGAPRVTPPVPGPPPEPPGDIIPLYCALLAALVVGLLAYVAFKW</sequence>
<evidence type="ECO:0000256" key="2">
    <source>
        <dbReference type="SAM" id="Phobius"/>
    </source>
</evidence>
<feature type="region of interest" description="Disordered" evidence="1">
    <location>
        <begin position="15"/>
        <end position="80"/>
    </location>
</feature>